<dbReference type="AlphaFoldDB" id="A0A7J6VYG2"/>
<accession>A0A7J6VYG2</accession>
<evidence type="ECO:0000313" key="3">
    <source>
        <dbReference type="Proteomes" id="UP000554482"/>
    </source>
</evidence>
<organism evidence="2 3">
    <name type="scientific">Thalictrum thalictroides</name>
    <name type="common">Rue-anemone</name>
    <name type="synonym">Anemone thalictroides</name>
    <dbReference type="NCBI Taxonomy" id="46969"/>
    <lineage>
        <taxon>Eukaryota</taxon>
        <taxon>Viridiplantae</taxon>
        <taxon>Streptophyta</taxon>
        <taxon>Embryophyta</taxon>
        <taxon>Tracheophyta</taxon>
        <taxon>Spermatophyta</taxon>
        <taxon>Magnoliopsida</taxon>
        <taxon>Ranunculales</taxon>
        <taxon>Ranunculaceae</taxon>
        <taxon>Thalictroideae</taxon>
        <taxon>Thalictrum</taxon>
    </lineage>
</organism>
<gene>
    <name evidence="2" type="ORF">FRX31_020247</name>
</gene>
<sequence>MSQEEGNQDKQKGKDVPAGPSGTKDSYGCVIHDTIQAVNNRFDENMPPVMEMENATNEFDKETEEPPRKKKEVPMQNAFAALNLVGEEDEIIPHIPFRRAQATRLDNAAPRPQATSFEQSQELHIEGTEAATDIASMMIVLNLL</sequence>
<dbReference type="EMBL" id="JABWDY010024541">
    <property type="protein sequence ID" value="KAF5190166.1"/>
    <property type="molecule type" value="Genomic_DNA"/>
</dbReference>
<name>A0A7J6VYG2_THATH</name>
<evidence type="ECO:0000313" key="2">
    <source>
        <dbReference type="EMBL" id="KAF5190166.1"/>
    </source>
</evidence>
<comment type="caution">
    <text evidence="2">The sequence shown here is derived from an EMBL/GenBank/DDBJ whole genome shotgun (WGS) entry which is preliminary data.</text>
</comment>
<reference evidence="2 3" key="1">
    <citation type="submission" date="2020-06" db="EMBL/GenBank/DDBJ databases">
        <title>Transcriptomic and genomic resources for Thalictrum thalictroides and T. hernandezii: Facilitating candidate gene discovery in an emerging model plant lineage.</title>
        <authorList>
            <person name="Arias T."/>
            <person name="Riano-Pachon D.M."/>
            <person name="Di Stilio V.S."/>
        </authorList>
    </citation>
    <scope>NUCLEOTIDE SEQUENCE [LARGE SCALE GENOMIC DNA]</scope>
    <source>
        <strain evidence="3">cv. WT478/WT964</strain>
        <tissue evidence="2">Leaves</tissue>
    </source>
</reference>
<keyword evidence="3" id="KW-1185">Reference proteome</keyword>
<evidence type="ECO:0000256" key="1">
    <source>
        <dbReference type="SAM" id="MobiDB-lite"/>
    </source>
</evidence>
<dbReference type="Proteomes" id="UP000554482">
    <property type="component" value="Unassembled WGS sequence"/>
</dbReference>
<protein>
    <submittedName>
        <fullName evidence="2">Uncharacterized protein</fullName>
    </submittedName>
</protein>
<proteinExistence type="predicted"/>
<feature type="region of interest" description="Disordered" evidence="1">
    <location>
        <begin position="1"/>
        <end position="28"/>
    </location>
</feature>